<dbReference type="PROSITE" id="PS51194">
    <property type="entry name" value="HELICASE_CTER"/>
    <property type="match status" value="1"/>
</dbReference>
<dbReference type="SMART" id="SM00490">
    <property type="entry name" value="HELICc"/>
    <property type="match status" value="1"/>
</dbReference>
<dbReference type="GO" id="GO:0003724">
    <property type="term" value="F:RNA helicase activity"/>
    <property type="evidence" value="ECO:0007669"/>
    <property type="project" value="InterPro"/>
</dbReference>
<dbReference type="Pfam" id="PF00270">
    <property type="entry name" value="DEAD"/>
    <property type="match status" value="1"/>
</dbReference>
<dbReference type="Gene3D" id="3.40.50.300">
    <property type="entry name" value="P-loop containing nucleotide triphosphate hydrolases"/>
    <property type="match status" value="2"/>
</dbReference>
<feature type="compositionally biased region" description="Polar residues" evidence="9">
    <location>
        <begin position="153"/>
        <end position="167"/>
    </location>
</feature>
<feature type="domain" description="DEAD-box RNA helicase Q" evidence="12">
    <location>
        <begin position="182"/>
        <end position="210"/>
    </location>
</feature>
<feature type="compositionally biased region" description="Polar residues" evidence="9">
    <location>
        <begin position="1"/>
        <end position="10"/>
    </location>
</feature>
<dbReference type="InterPro" id="IPR011545">
    <property type="entry name" value="DEAD/DEAH_box_helicase_dom"/>
</dbReference>
<dbReference type="InterPro" id="IPR027417">
    <property type="entry name" value="P-loop_NTPase"/>
</dbReference>
<dbReference type="InterPro" id="IPR001650">
    <property type="entry name" value="Helicase_C-like"/>
</dbReference>
<evidence type="ECO:0000256" key="7">
    <source>
        <dbReference type="PROSITE-ProRule" id="PRU00552"/>
    </source>
</evidence>
<dbReference type="PROSITE" id="PS51192">
    <property type="entry name" value="HELICASE_ATP_BIND_1"/>
    <property type="match status" value="1"/>
</dbReference>
<dbReference type="InterPro" id="IPR014014">
    <property type="entry name" value="RNA_helicase_DEAD_Q_motif"/>
</dbReference>
<evidence type="ECO:0000256" key="8">
    <source>
        <dbReference type="RuleBase" id="RU000492"/>
    </source>
</evidence>
<feature type="compositionally biased region" description="Low complexity" evidence="9">
    <location>
        <begin position="138"/>
        <end position="152"/>
    </location>
</feature>
<evidence type="ECO:0000259" key="11">
    <source>
        <dbReference type="PROSITE" id="PS51194"/>
    </source>
</evidence>
<dbReference type="PROSITE" id="PS51195">
    <property type="entry name" value="Q_MOTIF"/>
    <property type="match status" value="1"/>
</dbReference>
<dbReference type="GO" id="GO:0005524">
    <property type="term" value="F:ATP binding"/>
    <property type="evidence" value="ECO:0007669"/>
    <property type="project" value="UniProtKB-KW"/>
</dbReference>
<dbReference type="OrthoDB" id="10265785at2759"/>
<feature type="short sequence motif" description="Q motif" evidence="7">
    <location>
        <begin position="182"/>
        <end position="210"/>
    </location>
</feature>
<keyword evidence="3 8" id="KW-0378">Hydrolase</keyword>
<keyword evidence="4 8" id="KW-0347">Helicase</keyword>
<comment type="similarity">
    <text evidence="6">Belongs to the DEAD box helicase family. DDX6/DHH1 subfamily.</text>
</comment>
<comment type="subcellular location">
    <subcellularLocation>
        <location evidence="1">Cytoplasm</location>
    </subcellularLocation>
</comment>
<dbReference type="InterPro" id="IPR000629">
    <property type="entry name" value="RNA-helicase_DEAD-box_CS"/>
</dbReference>
<proteinExistence type="inferred from homology"/>
<evidence type="ECO:0000256" key="1">
    <source>
        <dbReference type="ARBA" id="ARBA00004496"/>
    </source>
</evidence>
<keyword evidence="5 8" id="KW-0067">ATP-binding</keyword>
<reference evidence="13" key="1">
    <citation type="submission" date="2022-10" db="EMBL/GenBank/DDBJ databases">
        <title>Novel sulphate-reducing endosymbionts in the free-living metamonad Anaeramoeba.</title>
        <authorList>
            <person name="Jerlstrom-Hultqvist J."/>
            <person name="Cepicka I."/>
            <person name="Gallot-Lavallee L."/>
            <person name="Salas-Leiva D."/>
            <person name="Curtis B.A."/>
            <person name="Zahonova K."/>
            <person name="Pipaliya S."/>
            <person name="Dacks J."/>
            <person name="Roger A.J."/>
        </authorList>
    </citation>
    <scope>NUCLEOTIDE SEQUENCE</scope>
    <source>
        <strain evidence="13">BMAN</strain>
    </source>
</reference>
<dbReference type="EMBL" id="JAPDFW010000144">
    <property type="protein sequence ID" value="KAJ5066383.1"/>
    <property type="molecule type" value="Genomic_DNA"/>
</dbReference>
<dbReference type="GO" id="GO:0003676">
    <property type="term" value="F:nucleic acid binding"/>
    <property type="evidence" value="ECO:0007669"/>
    <property type="project" value="InterPro"/>
</dbReference>
<keyword evidence="2 8" id="KW-0547">Nucleotide-binding</keyword>
<dbReference type="GO" id="GO:0005737">
    <property type="term" value="C:cytoplasm"/>
    <property type="evidence" value="ECO:0007669"/>
    <property type="project" value="UniProtKB-SubCell"/>
</dbReference>
<dbReference type="SUPFAM" id="SSF52540">
    <property type="entry name" value="P-loop containing nucleoside triphosphate hydrolases"/>
    <property type="match status" value="1"/>
</dbReference>
<accession>A0A9Q0L794</accession>
<evidence type="ECO:0000256" key="9">
    <source>
        <dbReference type="SAM" id="MobiDB-lite"/>
    </source>
</evidence>
<dbReference type="OMA" id="TYEDRHT"/>
<dbReference type="AlphaFoldDB" id="A0A9Q0L794"/>
<evidence type="ECO:0000313" key="13">
    <source>
        <dbReference type="EMBL" id="KAJ5066383.1"/>
    </source>
</evidence>
<sequence length="557" mass="64367">MDQNTPNKSTDNSEAKTKAKTKTNTNTKTNTKTKQPIQKNYERRGRYVKKKQNPYYQQNPYYSHYQPYYPNPNPKYPQMPYNFPNNYMQMPMGFEYQQNNPKYPQYPYNPYEYYNYYYPPPNIHHHHHQRSHNRDFNSHSNSNSHSHSNSHSQKPISPKNSRKNQIINKREKTSDVTSSTTPDFQGYNFHRNLLRGIHECGYEKPSPIQEQAIPLILKGYDVVARAKNGTGKTATFLIPSIEKIDFSKNTVQVLIIAPTKELAMQISIETKKLGNFDDIQVMHLTGGSKIDEDLARLKKTVHVLVCTIGKLHNFASEGILDLSNVSVLIMDEADKLLTEIDSRSKIEDVMKLCPQKKQTLLFSATFPFEIQSFIEGNLHQVKYVNTMDGLTLLGVKQYYVSLNEDQKIICLNNLFSSLQINQSVIFCNTINRVEKLRQTILDQGYSCLYIHSKMSNEERAQVFHNFRDGKVRHLIASDVVTRGIDNQSVNVVINFDFPDNSDTYLHRIGRSGRFGHRGLAISFITNPDEPSILKIEEELEHKIEPLPQQVDPSLYVM</sequence>
<dbReference type="Pfam" id="PF00271">
    <property type="entry name" value="Helicase_C"/>
    <property type="match status" value="1"/>
</dbReference>
<protein>
    <submittedName>
        <fullName evidence="13">Atp-dependent RNA helicase ddx6-related</fullName>
    </submittedName>
</protein>
<evidence type="ECO:0000256" key="4">
    <source>
        <dbReference type="ARBA" id="ARBA00022806"/>
    </source>
</evidence>
<evidence type="ECO:0000259" key="10">
    <source>
        <dbReference type="PROSITE" id="PS51192"/>
    </source>
</evidence>
<evidence type="ECO:0000256" key="5">
    <source>
        <dbReference type="ARBA" id="ARBA00022840"/>
    </source>
</evidence>
<evidence type="ECO:0000256" key="6">
    <source>
        <dbReference type="ARBA" id="ARBA00038316"/>
    </source>
</evidence>
<evidence type="ECO:0000256" key="3">
    <source>
        <dbReference type="ARBA" id="ARBA00022801"/>
    </source>
</evidence>
<evidence type="ECO:0000313" key="14">
    <source>
        <dbReference type="Proteomes" id="UP001149090"/>
    </source>
</evidence>
<feature type="compositionally biased region" description="Low complexity" evidence="9">
    <location>
        <begin position="22"/>
        <end position="34"/>
    </location>
</feature>
<dbReference type="InterPro" id="IPR014001">
    <property type="entry name" value="Helicase_ATP-bd"/>
</dbReference>
<dbReference type="PROSITE" id="PS00039">
    <property type="entry name" value="DEAD_ATP_HELICASE"/>
    <property type="match status" value="1"/>
</dbReference>
<dbReference type="Proteomes" id="UP001149090">
    <property type="component" value="Unassembled WGS sequence"/>
</dbReference>
<gene>
    <name evidence="13" type="ORF">M0811_13663</name>
</gene>
<evidence type="ECO:0000256" key="2">
    <source>
        <dbReference type="ARBA" id="ARBA00022741"/>
    </source>
</evidence>
<feature type="region of interest" description="Disordered" evidence="9">
    <location>
        <begin position="122"/>
        <end position="183"/>
    </location>
</feature>
<feature type="domain" description="Helicase C-terminal" evidence="11">
    <location>
        <begin position="394"/>
        <end position="554"/>
    </location>
</feature>
<evidence type="ECO:0000259" key="12">
    <source>
        <dbReference type="PROSITE" id="PS51195"/>
    </source>
</evidence>
<name>A0A9Q0L794_ANAIG</name>
<dbReference type="CDD" id="cd18787">
    <property type="entry name" value="SF2_C_DEAD"/>
    <property type="match status" value="1"/>
</dbReference>
<dbReference type="SMART" id="SM00487">
    <property type="entry name" value="DEXDc"/>
    <property type="match status" value="1"/>
</dbReference>
<feature type="domain" description="Helicase ATP-binding" evidence="10">
    <location>
        <begin position="213"/>
        <end position="384"/>
    </location>
</feature>
<dbReference type="PANTHER" id="PTHR47960">
    <property type="entry name" value="DEAD-BOX ATP-DEPENDENT RNA HELICASE 50"/>
    <property type="match status" value="1"/>
</dbReference>
<organism evidence="13 14">
    <name type="scientific">Anaeramoeba ignava</name>
    <name type="common">Anaerobic marine amoeba</name>
    <dbReference type="NCBI Taxonomy" id="1746090"/>
    <lineage>
        <taxon>Eukaryota</taxon>
        <taxon>Metamonada</taxon>
        <taxon>Anaeramoebidae</taxon>
        <taxon>Anaeramoeba</taxon>
    </lineage>
</organism>
<dbReference type="GO" id="GO:0016787">
    <property type="term" value="F:hydrolase activity"/>
    <property type="evidence" value="ECO:0007669"/>
    <property type="project" value="UniProtKB-KW"/>
</dbReference>
<keyword evidence="14" id="KW-1185">Reference proteome</keyword>
<feature type="region of interest" description="Disordered" evidence="9">
    <location>
        <begin position="1"/>
        <end position="60"/>
    </location>
</feature>
<comment type="caution">
    <text evidence="13">The sequence shown here is derived from an EMBL/GenBank/DDBJ whole genome shotgun (WGS) entry which is preliminary data.</text>
</comment>